<feature type="region of interest" description="Disordered" evidence="6">
    <location>
        <begin position="430"/>
        <end position="452"/>
    </location>
</feature>
<dbReference type="EMBL" id="BMTL01000049">
    <property type="protein sequence ID" value="GGS26490.1"/>
    <property type="molecule type" value="Genomic_DNA"/>
</dbReference>
<feature type="active site" evidence="4">
    <location>
        <position position="705"/>
    </location>
</feature>
<evidence type="ECO:0000313" key="8">
    <source>
        <dbReference type="EMBL" id="GGS26490.1"/>
    </source>
</evidence>
<dbReference type="PROSITE" id="PS00070">
    <property type="entry name" value="ALDEHYDE_DEHYDR_CYS"/>
    <property type="match status" value="1"/>
</dbReference>
<dbReference type="SUPFAM" id="SSF53383">
    <property type="entry name" value="PLP-dependent transferases"/>
    <property type="match status" value="1"/>
</dbReference>
<dbReference type="NCBIfam" id="NF045736">
    <property type="entry name" value="PaDhStyDRhodo"/>
    <property type="match status" value="1"/>
</dbReference>
<dbReference type="InterPro" id="IPR016160">
    <property type="entry name" value="Ald_DH_CS_CYS"/>
</dbReference>
<reference evidence="8" key="2">
    <citation type="submission" date="2020-09" db="EMBL/GenBank/DDBJ databases">
        <authorList>
            <person name="Sun Q."/>
            <person name="Ohkuma M."/>
        </authorList>
    </citation>
    <scope>NUCLEOTIDE SEQUENCE</scope>
    <source>
        <strain evidence="8">JCM 4386</strain>
    </source>
</reference>
<keyword evidence="2" id="KW-0663">Pyridoxal phosphate</keyword>
<dbReference type="InterPro" id="IPR016161">
    <property type="entry name" value="Ald_DH/histidinol_DH"/>
</dbReference>
<evidence type="ECO:0000256" key="6">
    <source>
        <dbReference type="SAM" id="MobiDB-lite"/>
    </source>
</evidence>
<proteinExistence type="inferred from homology"/>
<feature type="domain" description="Aldehyde dehydrogenase" evidence="7">
    <location>
        <begin position="467"/>
        <end position="928"/>
    </location>
</feature>
<dbReference type="PANTHER" id="PTHR11699">
    <property type="entry name" value="ALDEHYDE DEHYDROGENASE-RELATED"/>
    <property type="match status" value="1"/>
</dbReference>
<evidence type="ECO:0000259" key="7">
    <source>
        <dbReference type="Pfam" id="PF00171"/>
    </source>
</evidence>
<protein>
    <recommendedName>
        <fullName evidence="7">Aldehyde dehydrogenase domain-containing protein</fullName>
    </recommendedName>
</protein>
<name>A0A918G9U2_9ACTN</name>
<organism evidence="8 9">
    <name type="scientific">Streptomyces humidus</name>
    <dbReference type="NCBI Taxonomy" id="52259"/>
    <lineage>
        <taxon>Bacteria</taxon>
        <taxon>Bacillati</taxon>
        <taxon>Actinomycetota</taxon>
        <taxon>Actinomycetes</taxon>
        <taxon>Kitasatosporales</taxon>
        <taxon>Streptomycetaceae</taxon>
        <taxon>Streptomyces</taxon>
    </lineage>
</organism>
<keyword evidence="3 5" id="KW-0560">Oxidoreductase</keyword>
<dbReference type="FunFam" id="3.40.605.10:FF:000001">
    <property type="entry name" value="Aldehyde dehydrogenase 1"/>
    <property type="match status" value="1"/>
</dbReference>
<dbReference type="Pfam" id="PF00171">
    <property type="entry name" value="Aldedh"/>
    <property type="match status" value="1"/>
</dbReference>
<gene>
    <name evidence="8" type="ORF">GCM10010269_76380</name>
</gene>
<dbReference type="GO" id="GO:0016620">
    <property type="term" value="F:oxidoreductase activity, acting on the aldehyde or oxo group of donors, NAD or NADP as acceptor"/>
    <property type="evidence" value="ECO:0007669"/>
    <property type="project" value="InterPro"/>
</dbReference>
<dbReference type="InterPro" id="IPR015421">
    <property type="entry name" value="PyrdxlP-dep_Trfase_major"/>
</dbReference>
<evidence type="ECO:0000256" key="4">
    <source>
        <dbReference type="PROSITE-ProRule" id="PRU10007"/>
    </source>
</evidence>
<evidence type="ECO:0000256" key="3">
    <source>
        <dbReference type="ARBA" id="ARBA00023002"/>
    </source>
</evidence>
<dbReference type="InterPro" id="IPR016163">
    <property type="entry name" value="Ald_DH_C"/>
</dbReference>
<dbReference type="InterPro" id="IPR015424">
    <property type="entry name" value="PyrdxlP-dep_Trfase"/>
</dbReference>
<dbReference type="Gene3D" id="3.40.309.10">
    <property type="entry name" value="Aldehyde Dehydrogenase, Chain A, domain 2"/>
    <property type="match status" value="1"/>
</dbReference>
<evidence type="ECO:0000256" key="2">
    <source>
        <dbReference type="ARBA" id="ARBA00022898"/>
    </source>
</evidence>
<dbReference type="InterPro" id="IPR049704">
    <property type="entry name" value="Aminotrans_3_PPA_site"/>
</dbReference>
<dbReference type="Gene3D" id="3.90.1150.10">
    <property type="entry name" value="Aspartate Aminotransferase, domain 1"/>
    <property type="match status" value="1"/>
</dbReference>
<dbReference type="Proteomes" id="UP000606194">
    <property type="component" value="Unassembled WGS sequence"/>
</dbReference>
<dbReference type="GO" id="GO:0030170">
    <property type="term" value="F:pyridoxal phosphate binding"/>
    <property type="evidence" value="ECO:0007669"/>
    <property type="project" value="InterPro"/>
</dbReference>
<dbReference type="FunFam" id="3.40.309.10:FF:000012">
    <property type="entry name" value="Betaine aldehyde dehydrogenase"/>
    <property type="match status" value="1"/>
</dbReference>
<evidence type="ECO:0000256" key="1">
    <source>
        <dbReference type="ARBA" id="ARBA00009986"/>
    </source>
</evidence>
<dbReference type="InterPro" id="IPR016162">
    <property type="entry name" value="Ald_DH_N"/>
</dbReference>
<dbReference type="InterPro" id="IPR015422">
    <property type="entry name" value="PyrdxlP-dep_Trfase_small"/>
</dbReference>
<dbReference type="CDD" id="cd00610">
    <property type="entry name" value="OAT_like"/>
    <property type="match status" value="1"/>
</dbReference>
<dbReference type="GO" id="GO:0008483">
    <property type="term" value="F:transaminase activity"/>
    <property type="evidence" value="ECO:0007669"/>
    <property type="project" value="InterPro"/>
</dbReference>
<dbReference type="InterPro" id="IPR029510">
    <property type="entry name" value="Ald_DH_CS_GLU"/>
</dbReference>
<sequence>MTTASTWAARALMARREAVVGRHSPMFYDEPLHVTSGQGVWLRGTDGIDYLDAYNNVPHVGHCNPAVVRAIADQAALLNVHTRYLHEPVVEYAEALLATFDPRLDKVLFTNSGSESNELALRIARQHTGNTGIVVTDFSYHGNTTSLAELTTGLRVKERLGSHVRALRTPDLDADERPVEDVLDEALDQVAAALASLKAAGHGVSAFLFDPLFSTEGLLRTPPGYVEAVATMIRAAGGLVIADEVQSGLGRSGSQFWGHELYDIAPDLVTLGKPLGNGHPVGGVVTTTELLEEFGTDNLYFNTFAGNPVSAAAGLAVLREMADRELQRNAWDVGARARELLEKLVEHRPHVKAVRGQGLFFGLELVDDNGQPGTAQAKWVVENMRRRGVLISRIGPHDNVLKIRPPMIFEREHVDLLVERLTASLDDLETTEAHEQAASPASATRNGRKGRVNSPLRTGLFIDGKWRSNSNKFDVLNPADGSLAARVSAGGESDVDDAVQAARRALAGEWAEVPGARRAALLNRLADMVERDADTLARLEALDIGKPVGQPAAFDVPNAIATFRHFAGWADKIQGTTVPTAGYQGRPTHSYTVREPIGVIGAIIPWNTPLMIAAWKLGPALAAGNTVVVKPAEDAPLSILHLAGLIEEAGFPPGVVNVVPGFGDVAGAALVRHPGVDKISFTGSPEVGREIQKAAADTFKRVTLELGGKSPQIVLEDADVEAAVQGIAMGLFFNQGEVCAAGTRILVHRSRYERVVSLLADVAKAQVVGDPFDPDTTMGALISREHLDRVLSYIERGKAEGARLVAGGGRPSTKGYFVEPTIFADVRNDSAIAREEIFGPVGAVMPFDDVDEAVRIANETEYGLAATIWTRDVSLAHTVARRLRVGTVWVNGWAAIDPALPWGGMKASGIGRELGWSGILASTEEKVVTVVL</sequence>
<evidence type="ECO:0000313" key="9">
    <source>
        <dbReference type="Proteomes" id="UP000606194"/>
    </source>
</evidence>
<dbReference type="InterPro" id="IPR015590">
    <property type="entry name" value="Aldehyde_DH_dom"/>
</dbReference>
<comment type="similarity">
    <text evidence="1 5">Belongs to the aldehyde dehydrogenase family.</text>
</comment>
<comment type="caution">
    <text evidence="8">The sequence shown here is derived from an EMBL/GenBank/DDBJ whole genome shotgun (WGS) entry which is preliminary data.</text>
</comment>
<keyword evidence="9" id="KW-1185">Reference proteome</keyword>
<reference evidence="8" key="1">
    <citation type="journal article" date="2014" name="Int. J. Syst. Evol. Microbiol.">
        <title>Complete genome sequence of Corynebacterium casei LMG S-19264T (=DSM 44701T), isolated from a smear-ripened cheese.</title>
        <authorList>
            <consortium name="US DOE Joint Genome Institute (JGI-PGF)"/>
            <person name="Walter F."/>
            <person name="Albersmeier A."/>
            <person name="Kalinowski J."/>
            <person name="Ruckert C."/>
        </authorList>
    </citation>
    <scope>NUCLEOTIDE SEQUENCE</scope>
    <source>
        <strain evidence="8">JCM 4386</strain>
    </source>
</reference>
<dbReference type="PROSITE" id="PS00687">
    <property type="entry name" value="ALDEHYDE_DEHYDR_GLU"/>
    <property type="match status" value="1"/>
</dbReference>
<dbReference type="RefSeq" id="WP_229878640.1">
    <property type="nucleotide sequence ID" value="NZ_BMTL01000049.1"/>
</dbReference>
<dbReference type="PROSITE" id="PS00600">
    <property type="entry name" value="AA_TRANSFER_CLASS_3"/>
    <property type="match status" value="1"/>
</dbReference>
<evidence type="ECO:0000256" key="5">
    <source>
        <dbReference type="RuleBase" id="RU003345"/>
    </source>
</evidence>
<dbReference type="AlphaFoldDB" id="A0A918G9U2"/>
<dbReference type="Gene3D" id="3.40.605.10">
    <property type="entry name" value="Aldehyde Dehydrogenase, Chain A, domain 1"/>
    <property type="match status" value="1"/>
</dbReference>
<dbReference type="InterPro" id="IPR005814">
    <property type="entry name" value="Aminotrans_3"/>
</dbReference>
<accession>A0A918G9U2</accession>
<dbReference type="Gene3D" id="3.40.640.10">
    <property type="entry name" value="Type I PLP-dependent aspartate aminotransferase-like (Major domain)"/>
    <property type="match status" value="1"/>
</dbReference>
<dbReference type="SUPFAM" id="SSF53720">
    <property type="entry name" value="ALDH-like"/>
    <property type="match status" value="1"/>
</dbReference>
<dbReference type="Pfam" id="PF00202">
    <property type="entry name" value="Aminotran_3"/>
    <property type="match status" value="1"/>
</dbReference>